<keyword evidence="2" id="KW-1185">Reference proteome</keyword>
<evidence type="ECO:0000313" key="1">
    <source>
        <dbReference type="EMBL" id="BDX07602.1"/>
    </source>
</evidence>
<protein>
    <submittedName>
        <fullName evidence="1">Uncharacterized protein</fullName>
    </submittedName>
</protein>
<accession>A0AA48HRX8</accession>
<sequence length="71" mass="7453">MLAVTSNEQFAPGARLPPLKDKLLGPVIALPVPQGSVGRLPVEVIVEITLDRLCENAILDAAGELALLLIV</sequence>
<organism evidence="1 2">
    <name type="scientific">Planctobacterium marinum</name>
    <dbReference type="NCBI Taxonomy" id="1631968"/>
    <lineage>
        <taxon>Bacteria</taxon>
        <taxon>Pseudomonadati</taxon>
        <taxon>Pseudomonadota</taxon>
        <taxon>Gammaproteobacteria</taxon>
        <taxon>Alteromonadales</taxon>
        <taxon>Alteromonadaceae</taxon>
        <taxon>Planctobacterium</taxon>
    </lineage>
</organism>
<dbReference type="EMBL" id="AP027272">
    <property type="protein sequence ID" value="BDX07602.1"/>
    <property type="molecule type" value="Genomic_DNA"/>
</dbReference>
<name>A0AA48HRX8_9ALTE</name>
<evidence type="ECO:0000313" key="2">
    <source>
        <dbReference type="Proteomes" id="UP001333710"/>
    </source>
</evidence>
<dbReference type="AlphaFoldDB" id="A0AA48HRX8"/>
<dbReference type="KEGG" id="pmaw:MACH26_31230"/>
<dbReference type="Proteomes" id="UP001333710">
    <property type="component" value="Chromosome"/>
</dbReference>
<proteinExistence type="predicted"/>
<reference evidence="1" key="1">
    <citation type="submission" date="2023-01" db="EMBL/GenBank/DDBJ databases">
        <title>Complete genome sequence of Planctobacterium marinum strain Dej080120_11.</title>
        <authorList>
            <person name="Ueki S."/>
            <person name="Maruyama F."/>
        </authorList>
    </citation>
    <scope>NUCLEOTIDE SEQUENCE</scope>
    <source>
        <strain evidence="1">Dej080120_11</strain>
    </source>
</reference>
<gene>
    <name evidence="1" type="ORF">MACH26_31230</name>
</gene>